<dbReference type="Gene3D" id="2.40.128.600">
    <property type="match status" value="1"/>
</dbReference>
<dbReference type="InterPro" id="IPR012338">
    <property type="entry name" value="Beta-lactam/transpept-like"/>
</dbReference>
<dbReference type="PANTHER" id="PTHR46825">
    <property type="entry name" value="D-ALANYL-D-ALANINE-CARBOXYPEPTIDASE/ENDOPEPTIDASE AMPH"/>
    <property type="match status" value="1"/>
</dbReference>
<dbReference type="AlphaFoldDB" id="A0A3N4PG39"/>
<dbReference type="Proteomes" id="UP000270856">
    <property type="component" value="Unassembled WGS sequence"/>
</dbReference>
<sequence>MKKLLSLIVVLCLINTTLEAQKSPKVNLKKLDQYFAKMVKDWDVPSATIGIVKDGELVFSGSYGVKEIGKNDKPDVNTNYAIASNSKAFTSAILGMLVDEGKLKWDDKVKDYLPYFEVYDPWVSANVTIRDLLSHRVGLGTFSGDVIWYKSDLSSEEIVKRVKYLPKAYDFRAGYGYSNVMYITAGEVIRAVTGKSWAENVKERIFNPLGMDRTLTNPNKLEEIGNYAMPHGRENDENILIDWVNWEEIGALGGVISNVNDISKWMILNLNHGVFKNDTLFSKTTRNMVWQPHNNRNVDLTKKNNFNTHFNAYALGWGISDYRGNLRVGHTGGYDGMITAITMIPDKNLGIVVLTNGMKSPIMAATYYGLDQFLGVESVDWSAKMLENRNKGDQKDTRVSDRKLKRVINTKPSIALNDYVGSYKSDIYGNIIVSISGEDLKLDFEHSPDLSATLKHWHYDVFEIKWDKKHAWFNFGTVKFNLDNNLKVLGIDFDVPNDDIFFEELKPYRVK</sequence>
<evidence type="ECO:0000256" key="1">
    <source>
        <dbReference type="SAM" id="SignalP"/>
    </source>
</evidence>
<feature type="chain" id="PRO_5018020778" evidence="1">
    <location>
        <begin position="23"/>
        <end position="511"/>
    </location>
</feature>
<dbReference type="OrthoDB" id="1522765at2"/>
<dbReference type="InterPro" id="IPR021860">
    <property type="entry name" value="Peptidase_S12_Pab87-rel_C"/>
</dbReference>
<dbReference type="PANTHER" id="PTHR46825:SF15">
    <property type="entry name" value="BETA-LACTAMASE-RELATED DOMAIN-CONTAINING PROTEIN"/>
    <property type="match status" value="1"/>
</dbReference>
<dbReference type="InterPro" id="IPR001466">
    <property type="entry name" value="Beta-lactam-related"/>
</dbReference>
<evidence type="ECO:0000259" key="3">
    <source>
        <dbReference type="Pfam" id="PF11954"/>
    </source>
</evidence>
<dbReference type="SUPFAM" id="SSF56601">
    <property type="entry name" value="beta-lactamase/transpeptidase-like"/>
    <property type="match status" value="1"/>
</dbReference>
<protein>
    <submittedName>
        <fullName evidence="4">Serine hydrolase</fullName>
    </submittedName>
</protein>
<dbReference type="Pfam" id="PF00144">
    <property type="entry name" value="Beta-lactamase"/>
    <property type="match status" value="1"/>
</dbReference>
<dbReference type="GO" id="GO:0016787">
    <property type="term" value="F:hydrolase activity"/>
    <property type="evidence" value="ECO:0007669"/>
    <property type="project" value="UniProtKB-KW"/>
</dbReference>
<evidence type="ECO:0000313" key="5">
    <source>
        <dbReference type="Proteomes" id="UP000270856"/>
    </source>
</evidence>
<reference evidence="4 5" key="1">
    <citation type="submission" date="2018-11" db="EMBL/GenBank/DDBJ databases">
        <title>Aureibaculum marinum gen. nov., sp. nov., a member of the family Flavobacteriaceae isolated from the Bohai Sea.</title>
        <authorList>
            <person name="Ji X."/>
        </authorList>
    </citation>
    <scope>NUCLEOTIDE SEQUENCE [LARGE SCALE GENOMIC DNA]</scope>
    <source>
        <strain evidence="4 5">BH-SD17</strain>
    </source>
</reference>
<gene>
    <name evidence="4" type="ORF">EGM88_04575</name>
</gene>
<dbReference type="InterPro" id="IPR050491">
    <property type="entry name" value="AmpC-like"/>
</dbReference>
<evidence type="ECO:0000259" key="2">
    <source>
        <dbReference type="Pfam" id="PF00144"/>
    </source>
</evidence>
<proteinExistence type="predicted"/>
<keyword evidence="1" id="KW-0732">Signal</keyword>
<dbReference type="Pfam" id="PF11954">
    <property type="entry name" value="DUF3471"/>
    <property type="match status" value="1"/>
</dbReference>
<organism evidence="4 5">
    <name type="scientific">Aureibaculum marinum</name>
    <dbReference type="NCBI Taxonomy" id="2487930"/>
    <lineage>
        <taxon>Bacteria</taxon>
        <taxon>Pseudomonadati</taxon>
        <taxon>Bacteroidota</taxon>
        <taxon>Flavobacteriia</taxon>
        <taxon>Flavobacteriales</taxon>
        <taxon>Flavobacteriaceae</taxon>
        <taxon>Aureibaculum</taxon>
    </lineage>
</organism>
<dbReference type="RefSeq" id="WP_123896799.1">
    <property type="nucleotide sequence ID" value="NZ_RPFJ01000006.1"/>
</dbReference>
<feature type="domain" description="Peptidase S12 Pab87-related C-terminal" evidence="3">
    <location>
        <begin position="407"/>
        <end position="504"/>
    </location>
</feature>
<dbReference type="EMBL" id="RPFJ01000006">
    <property type="protein sequence ID" value="RPD98483.1"/>
    <property type="molecule type" value="Genomic_DNA"/>
</dbReference>
<accession>A0A3N4PG39</accession>
<feature type="domain" description="Beta-lactamase-related" evidence="2">
    <location>
        <begin position="31"/>
        <end position="361"/>
    </location>
</feature>
<evidence type="ECO:0000313" key="4">
    <source>
        <dbReference type="EMBL" id="RPD98483.1"/>
    </source>
</evidence>
<feature type="signal peptide" evidence="1">
    <location>
        <begin position="1"/>
        <end position="22"/>
    </location>
</feature>
<name>A0A3N4PG39_9FLAO</name>
<keyword evidence="5" id="KW-1185">Reference proteome</keyword>
<comment type="caution">
    <text evidence="4">The sequence shown here is derived from an EMBL/GenBank/DDBJ whole genome shotgun (WGS) entry which is preliminary data.</text>
</comment>
<dbReference type="Gene3D" id="3.40.710.10">
    <property type="entry name" value="DD-peptidase/beta-lactamase superfamily"/>
    <property type="match status" value="1"/>
</dbReference>
<keyword evidence="4" id="KW-0378">Hydrolase</keyword>